<accession>A0A3P3U5J8</accession>
<protein>
    <submittedName>
        <fullName evidence="2">Uncharacterized protein</fullName>
    </submittedName>
</protein>
<feature type="transmembrane region" description="Helical" evidence="1">
    <location>
        <begin position="49"/>
        <end position="74"/>
    </location>
</feature>
<proteinExistence type="predicted"/>
<comment type="caution">
    <text evidence="2">The sequence shown here is derived from an EMBL/GenBank/DDBJ whole genome shotgun (WGS) entry which is preliminary data.</text>
</comment>
<dbReference type="EMBL" id="RRCN01000001">
    <property type="protein sequence ID" value="RRJ64859.1"/>
    <property type="molecule type" value="Genomic_DNA"/>
</dbReference>
<dbReference type="Proteomes" id="UP000267017">
    <property type="component" value="Unassembled WGS sequence"/>
</dbReference>
<gene>
    <name evidence="2" type="ORF">EHV15_19485</name>
</gene>
<reference evidence="2 3" key="1">
    <citation type="submission" date="2018-11" db="EMBL/GenBank/DDBJ databases">
        <title>Genome sequencing of Paenibacillus sp. KCOM 3021 (= ChDC PVNT-B20).</title>
        <authorList>
            <person name="Kook J.-K."/>
            <person name="Park S.-N."/>
            <person name="Lim Y.K."/>
        </authorList>
    </citation>
    <scope>NUCLEOTIDE SEQUENCE [LARGE SCALE GENOMIC DNA]</scope>
    <source>
        <strain evidence="2 3">KCOM 3021</strain>
    </source>
</reference>
<evidence type="ECO:0000313" key="2">
    <source>
        <dbReference type="EMBL" id="RRJ64859.1"/>
    </source>
</evidence>
<name>A0A3P3U5J8_9BACL</name>
<sequence length="126" mass="14190">MENENKTFTYMYSAKQQEEVNSIRQKYIPKEENKMEQLRKLDKSSETPGTIISIIVGTIGVLLIGVGLCCTLLWINAMLIPGIVIGVIGIAGVALAYPLFNFITKKQREKLAPQIMRLSQELMDEK</sequence>
<evidence type="ECO:0000313" key="3">
    <source>
        <dbReference type="Proteomes" id="UP000267017"/>
    </source>
</evidence>
<feature type="transmembrane region" description="Helical" evidence="1">
    <location>
        <begin position="80"/>
        <end position="100"/>
    </location>
</feature>
<dbReference type="RefSeq" id="WP_128632657.1">
    <property type="nucleotide sequence ID" value="NZ_RRCN01000001.1"/>
</dbReference>
<evidence type="ECO:0000256" key="1">
    <source>
        <dbReference type="SAM" id="Phobius"/>
    </source>
</evidence>
<organism evidence="2 3">
    <name type="scientific">Paenibacillus oralis</name>
    <dbReference type="NCBI Taxonomy" id="2490856"/>
    <lineage>
        <taxon>Bacteria</taxon>
        <taxon>Bacillati</taxon>
        <taxon>Bacillota</taxon>
        <taxon>Bacilli</taxon>
        <taxon>Bacillales</taxon>
        <taxon>Paenibacillaceae</taxon>
        <taxon>Paenibacillus</taxon>
    </lineage>
</organism>
<keyword evidence="3" id="KW-1185">Reference proteome</keyword>
<keyword evidence="1" id="KW-0472">Membrane</keyword>
<keyword evidence="1" id="KW-0812">Transmembrane</keyword>
<keyword evidence="1" id="KW-1133">Transmembrane helix</keyword>
<dbReference type="AlphaFoldDB" id="A0A3P3U5J8"/>
<dbReference type="OrthoDB" id="1955774at2"/>